<dbReference type="Gene3D" id="3.40.50.1000">
    <property type="entry name" value="HAD superfamily/HAD-like"/>
    <property type="match status" value="1"/>
</dbReference>
<evidence type="ECO:0000313" key="6">
    <source>
        <dbReference type="Proteomes" id="UP000053268"/>
    </source>
</evidence>
<dbReference type="STRING" id="66420.A0A0N1PEQ7"/>
<dbReference type="GO" id="GO:0005886">
    <property type="term" value="C:plasma membrane"/>
    <property type="evidence" value="ECO:0007669"/>
    <property type="project" value="TreeGrafter"/>
</dbReference>
<dbReference type="GO" id="GO:0005524">
    <property type="term" value="F:ATP binding"/>
    <property type="evidence" value="ECO:0007669"/>
    <property type="project" value="InterPro"/>
</dbReference>
<dbReference type="SUPFAM" id="SSF56784">
    <property type="entry name" value="HAD-like"/>
    <property type="match status" value="1"/>
</dbReference>
<reference evidence="5 6" key="1">
    <citation type="journal article" date="2015" name="Nat. Commun.">
        <title>Outbred genome sequencing and CRISPR/Cas9 gene editing in butterflies.</title>
        <authorList>
            <person name="Li X."/>
            <person name="Fan D."/>
            <person name="Zhang W."/>
            <person name="Liu G."/>
            <person name="Zhang L."/>
            <person name="Zhao L."/>
            <person name="Fang X."/>
            <person name="Chen L."/>
            <person name="Dong Y."/>
            <person name="Chen Y."/>
            <person name="Ding Y."/>
            <person name="Zhao R."/>
            <person name="Feng M."/>
            <person name="Zhu Y."/>
            <person name="Feng Y."/>
            <person name="Jiang X."/>
            <person name="Zhu D."/>
            <person name="Xiang H."/>
            <person name="Feng X."/>
            <person name="Li S."/>
            <person name="Wang J."/>
            <person name="Zhang G."/>
            <person name="Kronforst M.R."/>
            <person name="Wang W."/>
        </authorList>
    </citation>
    <scope>NUCLEOTIDE SEQUENCE [LARGE SCALE GENOMIC DNA]</scope>
    <source>
        <strain evidence="5">Ya'a_city_454_Px</strain>
        <tissue evidence="5">Whole body</tissue>
    </source>
</reference>
<dbReference type="GO" id="GO:0016887">
    <property type="term" value="F:ATP hydrolysis activity"/>
    <property type="evidence" value="ECO:0007669"/>
    <property type="project" value="InterPro"/>
</dbReference>
<dbReference type="Proteomes" id="UP000053268">
    <property type="component" value="Unassembled WGS sequence"/>
</dbReference>
<dbReference type="GO" id="GO:0046872">
    <property type="term" value="F:metal ion binding"/>
    <property type="evidence" value="ECO:0007669"/>
    <property type="project" value="UniProtKB-KW"/>
</dbReference>
<name>A0A0N1PEQ7_PAPXU</name>
<dbReference type="NCBIfam" id="TIGR01494">
    <property type="entry name" value="ATPase_P-type"/>
    <property type="match status" value="1"/>
</dbReference>
<dbReference type="InterPro" id="IPR032630">
    <property type="entry name" value="P_typ_ATPase_c"/>
</dbReference>
<dbReference type="PANTHER" id="PTHR24092:SF175">
    <property type="entry name" value="PHOSPHOLIPID-TRANSPORTING ATPASE"/>
    <property type="match status" value="1"/>
</dbReference>
<keyword evidence="6" id="KW-1185">Reference proteome</keyword>
<keyword evidence="2" id="KW-0479">Metal-binding</keyword>
<sequence length="100" mass="11268">MLCCVVDCPLYRKLSPEKPVTAAIGDGANDISMIQEAHVGFGIFGKEGHQAARSADFAFTKFSMVKKMLLVMGHWYYQRLATLIHYFFYKNLVLGNIMVC</sequence>
<comment type="subcellular location">
    <subcellularLocation>
        <location evidence="1">Membrane</location>
        <topology evidence="1">Multi-pass membrane protein</topology>
    </subcellularLocation>
</comment>
<accession>A0A0N1PEQ7</accession>
<evidence type="ECO:0000313" key="5">
    <source>
        <dbReference type="EMBL" id="KPJ05924.1"/>
    </source>
</evidence>
<evidence type="ECO:0000256" key="1">
    <source>
        <dbReference type="ARBA" id="ARBA00004141"/>
    </source>
</evidence>
<dbReference type="PANTHER" id="PTHR24092">
    <property type="entry name" value="PROBABLE PHOSPHOLIPID-TRANSPORTING ATPASE"/>
    <property type="match status" value="1"/>
</dbReference>
<dbReference type="Pfam" id="PF16212">
    <property type="entry name" value="PhoLip_ATPase_C"/>
    <property type="match status" value="1"/>
</dbReference>
<feature type="domain" description="P-type ATPase C-terminal" evidence="4">
    <location>
        <begin position="52"/>
        <end position="98"/>
    </location>
</feature>
<proteinExistence type="predicted"/>
<evidence type="ECO:0000256" key="3">
    <source>
        <dbReference type="ARBA" id="ARBA00022842"/>
    </source>
</evidence>
<dbReference type="InterPro" id="IPR001757">
    <property type="entry name" value="P_typ_ATPase"/>
</dbReference>
<evidence type="ECO:0000256" key="2">
    <source>
        <dbReference type="ARBA" id="ARBA00022723"/>
    </source>
</evidence>
<dbReference type="GO" id="GO:0005783">
    <property type="term" value="C:endoplasmic reticulum"/>
    <property type="evidence" value="ECO:0007669"/>
    <property type="project" value="TreeGrafter"/>
</dbReference>
<gene>
    <name evidence="5" type="ORF">RR46_00235</name>
</gene>
<keyword evidence="3" id="KW-0460">Magnesium</keyword>
<organism evidence="5 6">
    <name type="scientific">Papilio xuthus</name>
    <name type="common">Asian swallowtail butterfly</name>
    <dbReference type="NCBI Taxonomy" id="66420"/>
    <lineage>
        <taxon>Eukaryota</taxon>
        <taxon>Metazoa</taxon>
        <taxon>Ecdysozoa</taxon>
        <taxon>Arthropoda</taxon>
        <taxon>Hexapoda</taxon>
        <taxon>Insecta</taxon>
        <taxon>Pterygota</taxon>
        <taxon>Neoptera</taxon>
        <taxon>Endopterygota</taxon>
        <taxon>Lepidoptera</taxon>
        <taxon>Glossata</taxon>
        <taxon>Ditrysia</taxon>
        <taxon>Papilionoidea</taxon>
        <taxon>Papilionidae</taxon>
        <taxon>Papilioninae</taxon>
        <taxon>Papilio</taxon>
    </lineage>
</organism>
<dbReference type="AlphaFoldDB" id="A0A0N1PEQ7"/>
<dbReference type="EMBL" id="KQ458389">
    <property type="protein sequence ID" value="KPJ05924.1"/>
    <property type="molecule type" value="Genomic_DNA"/>
</dbReference>
<dbReference type="InterPro" id="IPR023214">
    <property type="entry name" value="HAD_sf"/>
</dbReference>
<dbReference type="GO" id="GO:0045332">
    <property type="term" value="P:phospholipid translocation"/>
    <property type="evidence" value="ECO:0007669"/>
    <property type="project" value="TreeGrafter"/>
</dbReference>
<dbReference type="GO" id="GO:0140326">
    <property type="term" value="F:ATPase-coupled intramembrane lipid transporter activity"/>
    <property type="evidence" value="ECO:0007669"/>
    <property type="project" value="TreeGrafter"/>
</dbReference>
<evidence type="ECO:0000259" key="4">
    <source>
        <dbReference type="Pfam" id="PF16212"/>
    </source>
</evidence>
<dbReference type="InterPro" id="IPR036412">
    <property type="entry name" value="HAD-like_sf"/>
</dbReference>
<protein>
    <recommendedName>
        <fullName evidence="4">P-type ATPase C-terminal domain-containing protein</fullName>
    </recommendedName>
</protein>